<evidence type="ECO:0000313" key="2">
    <source>
        <dbReference type="Proteomes" id="UP001162085"/>
    </source>
</evidence>
<dbReference type="EMBL" id="OX365943">
    <property type="protein sequence ID" value="CAI4053952.1"/>
    <property type="molecule type" value="Genomic_DNA"/>
</dbReference>
<name>A0ABN8WSK5_SACUV</name>
<dbReference type="Proteomes" id="UP001162085">
    <property type="component" value="Chromosome 16"/>
</dbReference>
<evidence type="ECO:0000313" key="1">
    <source>
        <dbReference type="EMBL" id="CAI4053952.1"/>
    </source>
</evidence>
<organism evidence="1 2">
    <name type="scientific">Saccharomyces uvarum</name>
    <name type="common">Yeast</name>
    <name type="synonym">Saccharomyces bayanus var. uvarum</name>
    <dbReference type="NCBI Taxonomy" id="230603"/>
    <lineage>
        <taxon>Eukaryota</taxon>
        <taxon>Fungi</taxon>
        <taxon>Dikarya</taxon>
        <taxon>Ascomycota</taxon>
        <taxon>Saccharomycotina</taxon>
        <taxon>Saccharomycetes</taxon>
        <taxon>Saccharomycetales</taxon>
        <taxon>Saccharomycetaceae</taxon>
        <taxon>Saccharomyces</taxon>
    </lineage>
</organism>
<reference evidence="1" key="1">
    <citation type="submission" date="2022-10" db="EMBL/GenBank/DDBJ databases">
        <authorList>
            <person name="Byrne P K."/>
        </authorList>
    </citation>
    <scope>NUCLEOTIDE SEQUENCE</scope>
    <source>
        <strain evidence="1">ZP964</strain>
    </source>
</reference>
<protein>
    <submittedName>
        <fullName evidence="1">Uncharacterized protein</fullName>
    </submittedName>
</protein>
<sequence>MASGLGPDADGGSQEFAEVNISVELGRPYHPPPFSTMKRSDVLGVTGFDKGKCAGEDFYIEHTESGVTGF</sequence>
<proteinExistence type="predicted"/>
<accession>A0ABN8WSK5</accession>
<gene>
    <name evidence="1" type="primary">SUVZ16G0280</name>
    <name evidence="1" type="ORF">SUVZ_16G0280</name>
</gene>
<keyword evidence="2" id="KW-1185">Reference proteome</keyword>